<evidence type="ECO:0000259" key="8">
    <source>
        <dbReference type="PROSITE" id="PS50862"/>
    </source>
</evidence>
<organism evidence="9 10">
    <name type="scientific">Vigna mungo</name>
    <name type="common">Black gram</name>
    <name type="synonym">Phaseolus mungo</name>
    <dbReference type="NCBI Taxonomy" id="3915"/>
    <lineage>
        <taxon>Eukaryota</taxon>
        <taxon>Viridiplantae</taxon>
        <taxon>Streptophyta</taxon>
        <taxon>Embryophyta</taxon>
        <taxon>Tracheophyta</taxon>
        <taxon>Spermatophyta</taxon>
        <taxon>Magnoliopsida</taxon>
        <taxon>eudicotyledons</taxon>
        <taxon>Gunneridae</taxon>
        <taxon>Pentapetalae</taxon>
        <taxon>rosids</taxon>
        <taxon>fabids</taxon>
        <taxon>Fabales</taxon>
        <taxon>Fabaceae</taxon>
        <taxon>Papilionoideae</taxon>
        <taxon>50 kb inversion clade</taxon>
        <taxon>NPAAA clade</taxon>
        <taxon>indigoferoid/millettioid clade</taxon>
        <taxon>Phaseoleae</taxon>
        <taxon>Vigna</taxon>
    </lineage>
</organism>
<dbReference type="Pfam" id="PF00152">
    <property type="entry name" value="tRNA-synt_2"/>
    <property type="match status" value="2"/>
</dbReference>
<feature type="domain" description="Aminoacyl-transfer RNA synthetases class-II family profile" evidence="8">
    <location>
        <begin position="218"/>
        <end position="596"/>
    </location>
</feature>
<dbReference type="EC" id="6.1.1.22" evidence="2"/>
<dbReference type="InterPro" id="IPR002312">
    <property type="entry name" value="Asp/Asn-tRNA-synth_IIb"/>
</dbReference>
<dbReference type="Gene3D" id="3.30.930.10">
    <property type="entry name" value="Bira Bifunctional Protein, Domain 2"/>
    <property type="match status" value="1"/>
</dbReference>
<dbReference type="SUPFAM" id="SSF55681">
    <property type="entry name" value="Class II aaRS and biotin synthetases"/>
    <property type="match status" value="2"/>
</dbReference>
<dbReference type="GO" id="GO:0005739">
    <property type="term" value="C:mitochondrion"/>
    <property type="evidence" value="ECO:0007669"/>
    <property type="project" value="TreeGrafter"/>
</dbReference>
<dbReference type="AlphaFoldDB" id="A0AAQ3SBQ7"/>
<evidence type="ECO:0000256" key="3">
    <source>
        <dbReference type="ARBA" id="ARBA00022598"/>
    </source>
</evidence>
<protein>
    <recommendedName>
        <fullName evidence="2">asparagine--tRNA ligase</fullName>
        <ecNumber evidence="2">6.1.1.22</ecNumber>
    </recommendedName>
</protein>
<keyword evidence="5" id="KW-0067">ATP-binding</keyword>
<dbReference type="NCBIfam" id="TIGR00457">
    <property type="entry name" value="asnS"/>
    <property type="match status" value="1"/>
</dbReference>
<dbReference type="HAMAP" id="MF_00534">
    <property type="entry name" value="Asn_tRNA_synth"/>
    <property type="match status" value="1"/>
</dbReference>
<dbReference type="CDD" id="cd04318">
    <property type="entry name" value="EcAsnRS_like_N"/>
    <property type="match status" value="1"/>
</dbReference>
<dbReference type="InterPro" id="IPR045864">
    <property type="entry name" value="aa-tRNA-synth_II/BPL/LPL"/>
</dbReference>
<dbReference type="PRINTS" id="PR01042">
    <property type="entry name" value="TRNASYNTHASP"/>
</dbReference>
<keyword evidence="7" id="KW-0030">Aminoacyl-tRNA synthetase</keyword>
<accession>A0AAQ3SBQ7</accession>
<dbReference type="PANTHER" id="PTHR22594:SF34">
    <property type="entry name" value="ASPARAGINE--TRNA LIGASE, MITOCHONDRIAL-RELATED"/>
    <property type="match status" value="1"/>
</dbReference>
<gene>
    <name evidence="9" type="ORF">V8G54_002292</name>
</gene>
<name>A0AAQ3SBQ7_VIGMU</name>
<keyword evidence="3" id="KW-0436">Ligase</keyword>
<evidence type="ECO:0000256" key="5">
    <source>
        <dbReference type="ARBA" id="ARBA00022840"/>
    </source>
</evidence>
<dbReference type="PROSITE" id="PS50862">
    <property type="entry name" value="AA_TRNA_LIGASE_II"/>
    <property type="match status" value="1"/>
</dbReference>
<proteinExistence type="inferred from homology"/>
<comment type="similarity">
    <text evidence="1">Belongs to the class-II aminoacyl-tRNA synthetase family.</text>
</comment>
<dbReference type="InterPro" id="IPR012340">
    <property type="entry name" value="NA-bd_OB-fold"/>
</dbReference>
<dbReference type="GO" id="GO:0004816">
    <property type="term" value="F:asparagine-tRNA ligase activity"/>
    <property type="evidence" value="ECO:0007669"/>
    <property type="project" value="UniProtKB-EC"/>
</dbReference>
<reference evidence="9 10" key="1">
    <citation type="journal article" date="2023" name="Life. Sci Alliance">
        <title>Evolutionary insights into 3D genome organization and epigenetic landscape of Vigna mungo.</title>
        <authorList>
            <person name="Junaid A."/>
            <person name="Singh B."/>
            <person name="Bhatia S."/>
        </authorList>
    </citation>
    <scope>NUCLEOTIDE SEQUENCE [LARGE SCALE GENOMIC DNA]</scope>
    <source>
        <strain evidence="9">Urdbean</strain>
    </source>
</reference>
<dbReference type="InterPro" id="IPR006195">
    <property type="entry name" value="aa-tRNA-synth_II"/>
</dbReference>
<evidence type="ECO:0000256" key="4">
    <source>
        <dbReference type="ARBA" id="ARBA00022741"/>
    </source>
</evidence>
<dbReference type="Gene3D" id="2.40.50.140">
    <property type="entry name" value="Nucleic acid-binding proteins"/>
    <property type="match status" value="1"/>
</dbReference>
<evidence type="ECO:0000256" key="7">
    <source>
        <dbReference type="ARBA" id="ARBA00023146"/>
    </source>
</evidence>
<dbReference type="GO" id="GO:0006421">
    <property type="term" value="P:asparaginyl-tRNA aminoacylation"/>
    <property type="evidence" value="ECO:0007669"/>
    <property type="project" value="InterPro"/>
</dbReference>
<evidence type="ECO:0000256" key="6">
    <source>
        <dbReference type="ARBA" id="ARBA00022917"/>
    </source>
</evidence>
<dbReference type="InterPro" id="IPR004364">
    <property type="entry name" value="Aa-tRNA-synt_II"/>
</dbReference>
<dbReference type="GO" id="GO:0005524">
    <property type="term" value="F:ATP binding"/>
    <property type="evidence" value="ECO:0007669"/>
    <property type="project" value="UniProtKB-KW"/>
</dbReference>
<sequence length="606" mass="67698">MAAIIGVGAAKAITMAIAARPLRLKPYAATTALAFLSLHKSIFLPPSPLPSRRSFCAAALRTSGSRVEQFRKKLRVSEIKEGDGADVLGRDLVVQGWVRTLRLQSSINDGSCLSNMQCVLNSEAEGYDQVCLLFLSFLFMVLYLESGLVTTGASVWVQGVLVKSQGSKQKVELKVNKIVLIGKSDPSFPIQKKRVSREFLRTKAHLRPRTNTFGAVARVRNALAYATHKFFQENGFVWISSPIITASDCEGAGEQFCVTTLIPSSQDTTDSPVDVIPKKNDRLIDWSQDFFGKPAFLTVSGQLNAETYATALSDVYTFGPTFRAENSNTSRHLAEFWMIEPELAFADLNDDMACASAYLQFVIKYILDNCKEDMEFFDTWISKGIVARLSDVADKDVVQITYTEAIDLLSGANKKFEFPVKWGCDLQSEHERYITEEAYNGCPVIIRDYPKACYLLLSSFEHGIRKRSRQDSDIKAFYMRQNDDGKTVAAMDMLVPGIGELIGGSQREERLEYLEARLDELKLHKDAYWWYLDLRRYGSGGKLQALQLFQFFVVVENGLPTSPCFLDAVPHAGFGLGFERLVQFATGMDNIRDVIPFPRTPGSAEF</sequence>
<keyword evidence="10" id="KW-1185">Reference proteome</keyword>
<dbReference type="SUPFAM" id="SSF50249">
    <property type="entry name" value="Nucleic acid-binding proteins"/>
    <property type="match status" value="1"/>
</dbReference>
<dbReference type="CDD" id="cd00776">
    <property type="entry name" value="AsxRS_core"/>
    <property type="match status" value="1"/>
</dbReference>
<dbReference type="EMBL" id="CP144700">
    <property type="protein sequence ID" value="WVZ23748.1"/>
    <property type="molecule type" value="Genomic_DNA"/>
</dbReference>
<evidence type="ECO:0000256" key="1">
    <source>
        <dbReference type="ARBA" id="ARBA00008226"/>
    </source>
</evidence>
<keyword evidence="4" id="KW-0547">Nucleotide-binding</keyword>
<keyword evidence="6" id="KW-0648">Protein biosynthesis</keyword>
<evidence type="ECO:0000313" key="9">
    <source>
        <dbReference type="EMBL" id="WVZ23748.1"/>
    </source>
</evidence>
<dbReference type="PANTHER" id="PTHR22594">
    <property type="entry name" value="ASPARTYL/LYSYL-TRNA SYNTHETASE"/>
    <property type="match status" value="1"/>
</dbReference>
<dbReference type="InterPro" id="IPR004522">
    <property type="entry name" value="Asn-tRNA-ligase"/>
</dbReference>
<dbReference type="Proteomes" id="UP001374535">
    <property type="component" value="Chromosome 1"/>
</dbReference>
<evidence type="ECO:0000313" key="10">
    <source>
        <dbReference type="Proteomes" id="UP001374535"/>
    </source>
</evidence>
<evidence type="ECO:0000256" key="2">
    <source>
        <dbReference type="ARBA" id="ARBA00012816"/>
    </source>
</evidence>